<keyword evidence="4" id="KW-1185">Reference proteome</keyword>
<dbReference type="EMBL" id="ABJB010769290">
    <property type="status" value="NOT_ANNOTATED_CDS"/>
    <property type="molecule type" value="Genomic_DNA"/>
</dbReference>
<dbReference type="PaxDb" id="6945-B7P6Z2"/>
<protein>
    <submittedName>
        <fullName evidence="2 3">Uncharacterized protein</fullName>
    </submittedName>
</protein>
<evidence type="ECO:0000313" key="2">
    <source>
        <dbReference type="EMBL" id="EEC02364.1"/>
    </source>
</evidence>
<dbReference type="Proteomes" id="UP000001555">
    <property type="component" value="Unassembled WGS sequence"/>
</dbReference>
<dbReference type="VEuPathDB" id="VectorBase:ISCI000479"/>
<evidence type="ECO:0000256" key="1">
    <source>
        <dbReference type="SAM" id="MobiDB-lite"/>
    </source>
</evidence>
<dbReference type="EMBL" id="DS648879">
    <property type="protein sequence ID" value="EEC02364.1"/>
    <property type="molecule type" value="Genomic_DNA"/>
</dbReference>
<reference evidence="3" key="2">
    <citation type="submission" date="2020-05" db="UniProtKB">
        <authorList>
            <consortium name="EnsemblMetazoa"/>
        </authorList>
    </citation>
    <scope>IDENTIFICATION</scope>
    <source>
        <strain evidence="3">wikel</strain>
    </source>
</reference>
<dbReference type="EnsemblMetazoa" id="ISCW000479-RA">
    <property type="protein sequence ID" value="ISCW000479-PA"/>
    <property type="gene ID" value="ISCW000479"/>
</dbReference>
<evidence type="ECO:0000313" key="3">
    <source>
        <dbReference type="EnsemblMetazoa" id="ISCW000479-PA"/>
    </source>
</evidence>
<feature type="region of interest" description="Disordered" evidence="1">
    <location>
        <begin position="130"/>
        <end position="202"/>
    </location>
</feature>
<feature type="compositionally biased region" description="Basic and acidic residues" evidence="1">
    <location>
        <begin position="51"/>
        <end position="74"/>
    </location>
</feature>
<feature type="region of interest" description="Disordered" evidence="1">
    <location>
        <begin position="1"/>
        <end position="84"/>
    </location>
</feature>
<feature type="compositionally biased region" description="Basic residues" evidence="1">
    <location>
        <begin position="41"/>
        <end position="50"/>
    </location>
</feature>
<name>B7P6Z2_IXOSC</name>
<evidence type="ECO:0000313" key="4">
    <source>
        <dbReference type="Proteomes" id="UP000001555"/>
    </source>
</evidence>
<accession>B7P6Z2</accession>
<reference evidence="2 4" key="1">
    <citation type="submission" date="2008-03" db="EMBL/GenBank/DDBJ databases">
        <title>Annotation of Ixodes scapularis.</title>
        <authorList>
            <consortium name="Ixodes scapularis Genome Project Consortium"/>
            <person name="Caler E."/>
            <person name="Hannick L.I."/>
            <person name="Bidwell S."/>
            <person name="Joardar V."/>
            <person name="Thiagarajan M."/>
            <person name="Amedeo P."/>
            <person name="Galinsky K.J."/>
            <person name="Schobel S."/>
            <person name="Inman J."/>
            <person name="Hostetler J."/>
            <person name="Miller J."/>
            <person name="Hammond M."/>
            <person name="Megy K."/>
            <person name="Lawson D."/>
            <person name="Kodira C."/>
            <person name="Sutton G."/>
            <person name="Meyer J."/>
            <person name="Hill C.A."/>
            <person name="Birren B."/>
            <person name="Nene V."/>
            <person name="Collins F."/>
            <person name="Alarcon-Chaidez F."/>
            <person name="Wikel S."/>
            <person name="Strausberg R."/>
        </authorList>
    </citation>
    <scope>NUCLEOTIDE SEQUENCE [LARGE SCALE GENOMIC DNA]</scope>
    <source>
        <strain evidence="4">Wikel</strain>
        <strain evidence="2">Wikel colony</strain>
    </source>
</reference>
<dbReference type="InParanoid" id="B7P6Z2"/>
<sequence>MGSGRRGANGAIGGKPPLTHIRSRQEPPSRSLSHQTSSFRTRLRLPRRERRATPPRERPPSPCALEERPADESKMSLPSPRTTPICESLVRVALPLTSRSDGSLGCLGRHIAHVRAEGVLGALAASPAVIPRPPRRESEETSAPTAADQGALSQRRTSRLGQAPAGLPTKGSPASVAQNESEEEESTPLGGASTEQTHGTLLSAEVAVARDVTTDVTQMTPYG</sequence>
<dbReference type="VEuPathDB" id="VectorBase:ISCW000479"/>
<feature type="compositionally biased region" description="Gly residues" evidence="1">
    <location>
        <begin position="1"/>
        <end position="13"/>
    </location>
</feature>
<proteinExistence type="predicted"/>
<feature type="compositionally biased region" description="Polar residues" evidence="1">
    <location>
        <begin position="26"/>
        <end position="39"/>
    </location>
</feature>
<dbReference type="HOGENOM" id="CLU_1241327_0_0_1"/>
<dbReference type="AlphaFoldDB" id="B7P6Z2"/>
<gene>
    <name evidence="2" type="ORF">IscW_ISCW000479</name>
</gene>
<organism>
    <name type="scientific">Ixodes scapularis</name>
    <name type="common">Black-legged tick</name>
    <name type="synonym">Deer tick</name>
    <dbReference type="NCBI Taxonomy" id="6945"/>
    <lineage>
        <taxon>Eukaryota</taxon>
        <taxon>Metazoa</taxon>
        <taxon>Ecdysozoa</taxon>
        <taxon>Arthropoda</taxon>
        <taxon>Chelicerata</taxon>
        <taxon>Arachnida</taxon>
        <taxon>Acari</taxon>
        <taxon>Parasitiformes</taxon>
        <taxon>Ixodida</taxon>
        <taxon>Ixodoidea</taxon>
        <taxon>Ixodidae</taxon>
        <taxon>Ixodinae</taxon>
        <taxon>Ixodes</taxon>
    </lineage>
</organism>